<evidence type="ECO:0000256" key="5">
    <source>
        <dbReference type="ARBA" id="ARBA00023284"/>
    </source>
</evidence>
<evidence type="ECO:0000313" key="7">
    <source>
        <dbReference type="EMBL" id="CAH0534076.1"/>
    </source>
</evidence>
<proteinExistence type="inferred from homology"/>
<dbReference type="NCBIfam" id="TIGR00385">
    <property type="entry name" value="dsbE"/>
    <property type="match status" value="1"/>
</dbReference>
<comment type="subcellular location">
    <subcellularLocation>
        <location evidence="1">Cell inner membrane</location>
        <topology evidence="1">Single-pass membrane protein</topology>
        <orientation evidence="1">Periplasmic side</orientation>
    </subcellularLocation>
</comment>
<dbReference type="PROSITE" id="PS00194">
    <property type="entry name" value="THIOREDOXIN_1"/>
    <property type="match status" value="1"/>
</dbReference>
<evidence type="ECO:0000313" key="8">
    <source>
        <dbReference type="Proteomes" id="UP000838672"/>
    </source>
</evidence>
<reference evidence="7" key="1">
    <citation type="submission" date="2021-11" db="EMBL/GenBank/DDBJ databases">
        <authorList>
            <person name="Rodrigo-Torres L."/>
            <person name="Arahal R. D."/>
            <person name="Lucena T."/>
        </authorList>
    </citation>
    <scope>NUCLEOTIDE SEQUENCE</scope>
    <source>
        <strain evidence="7">CECT 7929</strain>
    </source>
</reference>
<dbReference type="RefSeq" id="WP_237466480.1">
    <property type="nucleotide sequence ID" value="NZ_CAKLDI010000001.1"/>
</dbReference>
<gene>
    <name evidence="7" type="primary">dsbE</name>
    <name evidence="7" type="ORF">VST7929_01977</name>
</gene>
<keyword evidence="8" id="KW-1185">Reference proteome</keyword>
<keyword evidence="3" id="KW-0201">Cytochrome c-type biogenesis</keyword>
<feature type="domain" description="Thioredoxin" evidence="6">
    <location>
        <begin position="39"/>
        <end position="180"/>
    </location>
</feature>
<keyword evidence="5" id="KW-0676">Redox-active center</keyword>
<dbReference type="CDD" id="cd03010">
    <property type="entry name" value="TlpA_like_DsbE"/>
    <property type="match status" value="1"/>
</dbReference>
<name>A0ABN8DSK3_9VIBR</name>
<dbReference type="InterPro" id="IPR017937">
    <property type="entry name" value="Thioredoxin_CS"/>
</dbReference>
<keyword evidence="4" id="KW-1015">Disulfide bond</keyword>
<dbReference type="InterPro" id="IPR013766">
    <property type="entry name" value="Thioredoxin_domain"/>
</dbReference>
<comment type="similarity">
    <text evidence="2">Belongs to the thioredoxin family. DsbE subfamily.</text>
</comment>
<comment type="caution">
    <text evidence="7">The sequence shown here is derived from an EMBL/GenBank/DDBJ whole genome shotgun (WGS) entry which is preliminary data.</text>
</comment>
<organism evidence="7 8">
    <name type="scientific">Vibrio stylophorae</name>
    <dbReference type="NCBI Taxonomy" id="659351"/>
    <lineage>
        <taxon>Bacteria</taxon>
        <taxon>Pseudomonadati</taxon>
        <taxon>Pseudomonadota</taxon>
        <taxon>Gammaproteobacteria</taxon>
        <taxon>Vibrionales</taxon>
        <taxon>Vibrionaceae</taxon>
        <taxon>Vibrio</taxon>
    </lineage>
</organism>
<sequence>MKRPLLFIPLVIFLAFVAFFAVQLMRNAQGEGPTKLESVLVGQPMPDFELNDLFNPQMQYDKSLFQGEPMLLNVWATWCPTCLAEHAYLNQLAGEGVKVIGLNYKDNREKAIQMLKTKGNPYQVTLSDPTGLLAIDLGVYGAPETYLIDANGMIRYRHVGEVNAKNWQEELLPRFQALLDEVQP</sequence>
<dbReference type="PROSITE" id="PS51352">
    <property type="entry name" value="THIOREDOXIN_2"/>
    <property type="match status" value="1"/>
</dbReference>
<evidence type="ECO:0000256" key="1">
    <source>
        <dbReference type="ARBA" id="ARBA00004383"/>
    </source>
</evidence>
<dbReference type="PANTHER" id="PTHR42852">
    <property type="entry name" value="THIOL:DISULFIDE INTERCHANGE PROTEIN DSBE"/>
    <property type="match status" value="1"/>
</dbReference>
<dbReference type="EMBL" id="CAKLDI010000001">
    <property type="protein sequence ID" value="CAH0534076.1"/>
    <property type="molecule type" value="Genomic_DNA"/>
</dbReference>
<evidence type="ECO:0000256" key="4">
    <source>
        <dbReference type="ARBA" id="ARBA00023157"/>
    </source>
</evidence>
<dbReference type="InterPro" id="IPR013740">
    <property type="entry name" value="Redoxin"/>
</dbReference>
<dbReference type="InterPro" id="IPR036249">
    <property type="entry name" value="Thioredoxin-like_sf"/>
</dbReference>
<dbReference type="Pfam" id="PF08534">
    <property type="entry name" value="Redoxin"/>
    <property type="match status" value="1"/>
</dbReference>
<evidence type="ECO:0000259" key="6">
    <source>
        <dbReference type="PROSITE" id="PS51352"/>
    </source>
</evidence>
<accession>A0ABN8DSK3</accession>
<dbReference type="PANTHER" id="PTHR42852:SF6">
    <property type="entry name" value="THIOL:DISULFIDE INTERCHANGE PROTEIN DSBE"/>
    <property type="match status" value="1"/>
</dbReference>
<dbReference type="Gene3D" id="3.40.30.10">
    <property type="entry name" value="Glutaredoxin"/>
    <property type="match status" value="1"/>
</dbReference>
<dbReference type="Proteomes" id="UP000838672">
    <property type="component" value="Unassembled WGS sequence"/>
</dbReference>
<protein>
    <submittedName>
        <fullName evidence="7">Thiol:disulfide interchange protein DsbE</fullName>
    </submittedName>
</protein>
<evidence type="ECO:0000256" key="3">
    <source>
        <dbReference type="ARBA" id="ARBA00022748"/>
    </source>
</evidence>
<dbReference type="InterPro" id="IPR050553">
    <property type="entry name" value="Thioredoxin_ResA/DsbE_sf"/>
</dbReference>
<evidence type="ECO:0000256" key="2">
    <source>
        <dbReference type="ARBA" id="ARBA00007758"/>
    </source>
</evidence>
<dbReference type="SUPFAM" id="SSF52833">
    <property type="entry name" value="Thioredoxin-like"/>
    <property type="match status" value="1"/>
</dbReference>
<dbReference type="InterPro" id="IPR004799">
    <property type="entry name" value="Periplasmic_diS_OxRdtase_DsbE"/>
</dbReference>